<feature type="non-terminal residue" evidence="1">
    <location>
        <position position="1"/>
    </location>
</feature>
<evidence type="ECO:0000313" key="1">
    <source>
        <dbReference type="EMBL" id="KAF5189191.1"/>
    </source>
</evidence>
<dbReference type="GO" id="GO:0061458">
    <property type="term" value="P:reproductive system development"/>
    <property type="evidence" value="ECO:0007669"/>
    <property type="project" value="TreeGrafter"/>
</dbReference>
<proteinExistence type="predicted"/>
<reference evidence="1 2" key="1">
    <citation type="submission" date="2020-06" db="EMBL/GenBank/DDBJ databases">
        <title>Transcriptomic and genomic resources for Thalictrum thalictroides and T. hernandezii: Facilitating candidate gene discovery in an emerging model plant lineage.</title>
        <authorList>
            <person name="Arias T."/>
            <person name="Riano-Pachon D.M."/>
            <person name="Di Stilio V.S."/>
        </authorList>
    </citation>
    <scope>NUCLEOTIDE SEQUENCE [LARGE SCALE GENOMIC DNA]</scope>
    <source>
        <strain evidence="2">cv. WT478/WT964</strain>
        <tissue evidence="1">Leaves</tissue>
    </source>
</reference>
<dbReference type="GO" id="GO:0032259">
    <property type="term" value="P:methylation"/>
    <property type="evidence" value="ECO:0007669"/>
    <property type="project" value="UniProtKB-KW"/>
</dbReference>
<dbReference type="PANTHER" id="PTHR47149">
    <property type="entry name" value="F-BOX PROTEIN RMF"/>
    <property type="match status" value="1"/>
</dbReference>
<keyword evidence="1" id="KW-0489">Methyltransferase</keyword>
<gene>
    <name evidence="1" type="ORF">FRX31_021222</name>
</gene>
<name>A0A7J6VWG2_THATH</name>
<dbReference type="Proteomes" id="UP000554482">
    <property type="component" value="Unassembled WGS sequence"/>
</dbReference>
<dbReference type="GO" id="GO:0005634">
    <property type="term" value="C:nucleus"/>
    <property type="evidence" value="ECO:0007669"/>
    <property type="project" value="TreeGrafter"/>
</dbReference>
<dbReference type="EMBL" id="JABWDY010025816">
    <property type="protein sequence ID" value="KAF5189191.1"/>
    <property type="molecule type" value="Genomic_DNA"/>
</dbReference>
<organism evidence="1 2">
    <name type="scientific">Thalictrum thalictroides</name>
    <name type="common">Rue-anemone</name>
    <name type="synonym">Anemone thalictroides</name>
    <dbReference type="NCBI Taxonomy" id="46969"/>
    <lineage>
        <taxon>Eukaryota</taxon>
        <taxon>Viridiplantae</taxon>
        <taxon>Streptophyta</taxon>
        <taxon>Embryophyta</taxon>
        <taxon>Tracheophyta</taxon>
        <taxon>Spermatophyta</taxon>
        <taxon>Magnoliopsida</taxon>
        <taxon>Ranunculales</taxon>
        <taxon>Ranunculaceae</taxon>
        <taxon>Thalictroideae</taxon>
        <taxon>Thalictrum</taxon>
    </lineage>
</organism>
<dbReference type="GO" id="GO:0008168">
    <property type="term" value="F:methyltransferase activity"/>
    <property type="evidence" value="ECO:0007669"/>
    <property type="project" value="UniProtKB-KW"/>
</dbReference>
<dbReference type="AlphaFoldDB" id="A0A7J6VWG2"/>
<sequence length="82" mass="8993">MLILPLTIPKRETSTPLKMLETHGSCVLNNIKTGNWIAGTMQTLDARHVELFHTKGYQNGSWEFEGIGAQEIKKHSDGASGG</sequence>
<comment type="caution">
    <text evidence="1">The sequence shown here is derived from an EMBL/GenBank/DDBJ whole genome shotgun (WGS) entry which is preliminary data.</text>
</comment>
<accession>A0A7J6VWG2</accession>
<protein>
    <submittedName>
        <fullName evidence="1">Histone-lysine n-methyltransferase</fullName>
    </submittedName>
</protein>
<keyword evidence="1" id="KW-0808">Transferase</keyword>
<dbReference type="OrthoDB" id="8062037at2759"/>
<evidence type="ECO:0000313" key="2">
    <source>
        <dbReference type="Proteomes" id="UP000554482"/>
    </source>
</evidence>
<keyword evidence="2" id="KW-1185">Reference proteome</keyword>
<dbReference type="PANTHER" id="PTHR47149:SF1">
    <property type="entry name" value="F-BOX PROTEIN RMF"/>
    <property type="match status" value="1"/>
</dbReference>